<dbReference type="InterPro" id="IPR036420">
    <property type="entry name" value="BRCT_dom_sf"/>
</dbReference>
<reference evidence="10" key="1">
    <citation type="submission" date="2022-10" db="EMBL/GenBank/DDBJ databases">
        <title>Culturing micro-colonial fungi from biological soil crusts in the Mojave desert and describing Neophaeococcomyces mojavensis, and introducing the new genera and species Taxawa tesnikishii.</title>
        <authorList>
            <person name="Kurbessoian T."/>
            <person name="Stajich J.E."/>
        </authorList>
    </citation>
    <scope>NUCLEOTIDE SEQUENCE</scope>
    <source>
        <strain evidence="10">TK_1</strain>
    </source>
</reference>
<feature type="domain" description="BRCT" evidence="8">
    <location>
        <begin position="533"/>
        <end position="626"/>
    </location>
</feature>
<feature type="compositionally biased region" description="Low complexity" evidence="7">
    <location>
        <begin position="372"/>
        <end position="383"/>
    </location>
</feature>
<dbReference type="InterPro" id="IPR004274">
    <property type="entry name" value="FCP1_dom"/>
</dbReference>
<dbReference type="InterPro" id="IPR039189">
    <property type="entry name" value="Fcp1"/>
</dbReference>
<keyword evidence="11" id="KW-1185">Reference proteome</keyword>
<evidence type="ECO:0000313" key="10">
    <source>
        <dbReference type="EMBL" id="KAJ9659685.1"/>
    </source>
</evidence>
<keyword evidence="2 6" id="KW-0378">Hydrolase</keyword>
<dbReference type="Gene3D" id="3.40.50.1000">
    <property type="entry name" value="HAD superfamily/HAD-like"/>
    <property type="match status" value="1"/>
</dbReference>
<dbReference type="PANTHER" id="PTHR23081:SF36">
    <property type="entry name" value="RNA POLYMERASE II SUBUNIT A C-TERMINAL DOMAIN PHOSPHATASE"/>
    <property type="match status" value="1"/>
</dbReference>
<dbReference type="PROSITE" id="PS50172">
    <property type="entry name" value="BRCT"/>
    <property type="match status" value="1"/>
</dbReference>
<feature type="compositionally biased region" description="Acidic residues" evidence="7">
    <location>
        <begin position="701"/>
        <end position="727"/>
    </location>
</feature>
<feature type="region of interest" description="Disordered" evidence="7">
    <location>
        <begin position="624"/>
        <end position="839"/>
    </location>
</feature>
<protein>
    <recommendedName>
        <fullName evidence="6">RNA polymerase II subunit A C-terminal domain phosphatase</fullName>
        <ecNumber evidence="6">3.1.3.16</ecNumber>
    </recommendedName>
</protein>
<evidence type="ECO:0000259" key="9">
    <source>
        <dbReference type="PROSITE" id="PS50969"/>
    </source>
</evidence>
<dbReference type="Proteomes" id="UP001172684">
    <property type="component" value="Unassembled WGS sequence"/>
</dbReference>
<name>A0ABQ9NJH9_9PEZI</name>
<dbReference type="SUPFAM" id="SSF56784">
    <property type="entry name" value="HAD-like"/>
    <property type="match status" value="1"/>
</dbReference>
<feature type="region of interest" description="Disordered" evidence="7">
    <location>
        <begin position="353"/>
        <end position="387"/>
    </location>
</feature>
<proteinExistence type="predicted"/>
<dbReference type="Pfam" id="PF00533">
    <property type="entry name" value="BRCT"/>
    <property type="match status" value="1"/>
</dbReference>
<evidence type="ECO:0000313" key="11">
    <source>
        <dbReference type="Proteomes" id="UP001172684"/>
    </source>
</evidence>
<feature type="region of interest" description="Disordered" evidence="7">
    <location>
        <begin position="430"/>
        <end position="465"/>
    </location>
</feature>
<evidence type="ECO:0000256" key="7">
    <source>
        <dbReference type="SAM" id="MobiDB-lite"/>
    </source>
</evidence>
<comment type="function">
    <text evidence="6">This promotes the activity of RNA polymerase II.</text>
</comment>
<dbReference type="EMBL" id="JAPDRL010000073">
    <property type="protein sequence ID" value="KAJ9659685.1"/>
    <property type="molecule type" value="Genomic_DNA"/>
</dbReference>
<dbReference type="PANTHER" id="PTHR23081">
    <property type="entry name" value="RNA POLYMERASE II CTD PHOSPHATASE"/>
    <property type="match status" value="1"/>
</dbReference>
<dbReference type="CDD" id="cd07521">
    <property type="entry name" value="HAD_FCP1-like"/>
    <property type="match status" value="1"/>
</dbReference>
<dbReference type="SMART" id="SM00577">
    <property type="entry name" value="CPDc"/>
    <property type="match status" value="1"/>
</dbReference>
<feature type="compositionally biased region" description="Acidic residues" evidence="7">
    <location>
        <begin position="755"/>
        <end position="764"/>
    </location>
</feature>
<feature type="region of interest" description="Disordered" evidence="7">
    <location>
        <begin position="498"/>
        <end position="519"/>
    </location>
</feature>
<feature type="compositionally biased region" description="Acidic residues" evidence="7">
    <location>
        <begin position="811"/>
        <end position="824"/>
    </location>
</feature>
<evidence type="ECO:0000256" key="4">
    <source>
        <dbReference type="ARBA" id="ARBA00047761"/>
    </source>
</evidence>
<comment type="subcellular location">
    <subcellularLocation>
        <location evidence="1 6">Nucleus</location>
    </subcellularLocation>
</comment>
<feature type="compositionally biased region" description="Basic residues" evidence="7">
    <location>
        <begin position="740"/>
        <end position="749"/>
    </location>
</feature>
<comment type="caution">
    <text evidence="10">The sequence shown here is derived from an EMBL/GenBank/DDBJ whole genome shotgun (WGS) entry which is preliminary data.</text>
</comment>
<sequence>MFIKSPRNLFYPITVTELLKQPGDTVERLAPLFSYTYTSVVTLSDRDGNPKKVEQRLPTHFASETDGEVVRWSIAAGDVIERPGHPLVEIEEPCRHELQFGGMCADCGKDMTTVTYAQSMRDSERAPINMAHANTALTVSHEEASRVEEEAKRRLLQNRKLSLVVDLDCTIIHACVERTIDEWKNDPTNPNYEAVKDVHSFLLKSEIPGRTADTYYIKCRPGLTEFLDNISKLYELHVYTAATRGYAQGVCAIVDSDRKLFGDRVLSRDESGNMSLKSLHRLFPVDTKMVVIIDDRADVWRWSPNLVKVQVFDFFKGVGDINSAFLPKRPEDSEKKMDKTLAKSIEAAAEGLDKDKATNLTPEVDANKSRRPSAQIQAAAPQSNGDGTDIEQQLVAMSGGNDPNLLHEQTARQEEAVAAQVDARPLAKLQETLDKEDEEEAKKEQDGESDEDDVPKPPKPRHVLLRNDDTTLIGLERILRRIHTAFYEEYDRRLADAQGGGIAEPKGSEPGSKTRPQDDLQLVPDIKEILPNTVSKILDGVSLVFSGIFMLSINPQDAELSMWAKSLGARVSNRLSKKTTHLVVASDRRTEKIKQAARNGIKIVYRAWLDHALTHYERPDEEPYLLHIDPDDKPGKTSPLPDSEDGTFLSSDDENGTTPPIGSEDELSEDEDGMRSRASDDADRVSVTAEDWDAMSKEMDEFMAEDDDDTDDDNGTDTADDLDDDASATESQSDVEKSGSGRKVKKRKRNIDSAESTDTEDGDGAADGVPGSQLQRRKKRAMDRVSSLTTNVTSAATDENPLGLPGPDATGPEDDPPISDDDDANLVPPAGEDDADEDAELQAQMMAEFEKYEDG</sequence>
<organism evidence="10 11">
    <name type="scientific">Coniosporium apollinis</name>
    <dbReference type="NCBI Taxonomy" id="61459"/>
    <lineage>
        <taxon>Eukaryota</taxon>
        <taxon>Fungi</taxon>
        <taxon>Dikarya</taxon>
        <taxon>Ascomycota</taxon>
        <taxon>Pezizomycotina</taxon>
        <taxon>Dothideomycetes</taxon>
        <taxon>Dothideomycetes incertae sedis</taxon>
        <taxon>Coniosporium</taxon>
    </lineage>
</organism>
<dbReference type="NCBIfam" id="TIGR02250">
    <property type="entry name" value="FCP1_euk"/>
    <property type="match status" value="1"/>
</dbReference>
<feature type="compositionally biased region" description="Basic and acidic residues" evidence="7">
    <location>
        <begin position="673"/>
        <end position="684"/>
    </location>
</feature>
<gene>
    <name evidence="10" type="primary">fcp1</name>
    <name evidence="10" type="ORF">H2201_007276</name>
</gene>
<feature type="domain" description="FCP1 homology" evidence="9">
    <location>
        <begin position="156"/>
        <end position="333"/>
    </location>
</feature>
<dbReference type="GO" id="GO:0004722">
    <property type="term" value="F:protein serine/threonine phosphatase activity"/>
    <property type="evidence" value="ECO:0007669"/>
    <property type="project" value="UniProtKB-EC"/>
</dbReference>
<dbReference type="SUPFAM" id="SSF52113">
    <property type="entry name" value="BRCT domain"/>
    <property type="match status" value="1"/>
</dbReference>
<feature type="compositionally biased region" description="Polar residues" evidence="7">
    <location>
        <begin position="786"/>
        <end position="797"/>
    </location>
</feature>
<evidence type="ECO:0000256" key="1">
    <source>
        <dbReference type="ARBA" id="ARBA00004123"/>
    </source>
</evidence>
<dbReference type="CDD" id="cd17729">
    <property type="entry name" value="BRCT_CTDP1"/>
    <property type="match status" value="1"/>
</dbReference>
<dbReference type="Pfam" id="PF03031">
    <property type="entry name" value="NIF"/>
    <property type="match status" value="1"/>
</dbReference>
<accession>A0ABQ9NJH9</accession>
<keyword evidence="3 6" id="KW-0539">Nucleus</keyword>
<evidence type="ECO:0000256" key="5">
    <source>
        <dbReference type="ARBA" id="ARBA00048336"/>
    </source>
</evidence>
<comment type="catalytic activity">
    <reaction evidence="4 6">
        <text>O-phospho-L-seryl-[protein] + H2O = L-seryl-[protein] + phosphate</text>
        <dbReference type="Rhea" id="RHEA:20629"/>
        <dbReference type="Rhea" id="RHEA-COMP:9863"/>
        <dbReference type="Rhea" id="RHEA-COMP:11604"/>
        <dbReference type="ChEBI" id="CHEBI:15377"/>
        <dbReference type="ChEBI" id="CHEBI:29999"/>
        <dbReference type="ChEBI" id="CHEBI:43474"/>
        <dbReference type="ChEBI" id="CHEBI:83421"/>
        <dbReference type="EC" id="3.1.3.16"/>
    </reaction>
</comment>
<comment type="catalytic activity">
    <reaction evidence="5 6">
        <text>O-phospho-L-threonyl-[protein] + H2O = L-threonyl-[protein] + phosphate</text>
        <dbReference type="Rhea" id="RHEA:47004"/>
        <dbReference type="Rhea" id="RHEA-COMP:11060"/>
        <dbReference type="Rhea" id="RHEA-COMP:11605"/>
        <dbReference type="ChEBI" id="CHEBI:15377"/>
        <dbReference type="ChEBI" id="CHEBI:30013"/>
        <dbReference type="ChEBI" id="CHEBI:43474"/>
        <dbReference type="ChEBI" id="CHEBI:61977"/>
        <dbReference type="EC" id="3.1.3.16"/>
    </reaction>
</comment>
<evidence type="ECO:0000259" key="8">
    <source>
        <dbReference type="PROSITE" id="PS50172"/>
    </source>
</evidence>
<evidence type="ECO:0000256" key="6">
    <source>
        <dbReference type="RuleBase" id="RU366066"/>
    </source>
</evidence>
<dbReference type="InterPro" id="IPR036412">
    <property type="entry name" value="HAD-like_sf"/>
</dbReference>
<evidence type="ECO:0000256" key="3">
    <source>
        <dbReference type="ARBA" id="ARBA00023242"/>
    </source>
</evidence>
<dbReference type="Gene3D" id="1.10.287.10">
    <property type="entry name" value="S15/NS1, RNA-binding"/>
    <property type="match status" value="1"/>
</dbReference>
<feature type="compositionally biased region" description="Acidic residues" evidence="7">
    <location>
        <begin position="663"/>
        <end position="672"/>
    </location>
</feature>
<dbReference type="PROSITE" id="PS50969">
    <property type="entry name" value="FCP1"/>
    <property type="match status" value="1"/>
</dbReference>
<dbReference type="InterPro" id="IPR023214">
    <property type="entry name" value="HAD_sf"/>
</dbReference>
<evidence type="ECO:0000256" key="2">
    <source>
        <dbReference type="ARBA" id="ARBA00022801"/>
    </source>
</evidence>
<dbReference type="Gene3D" id="3.40.50.10190">
    <property type="entry name" value="BRCT domain"/>
    <property type="match status" value="1"/>
</dbReference>
<dbReference type="InterPro" id="IPR001357">
    <property type="entry name" value="BRCT_dom"/>
</dbReference>
<dbReference type="InterPro" id="IPR011947">
    <property type="entry name" value="FCP1_euk"/>
</dbReference>
<dbReference type="SMART" id="SM00292">
    <property type="entry name" value="BRCT"/>
    <property type="match status" value="1"/>
</dbReference>
<dbReference type="EC" id="3.1.3.16" evidence="6"/>